<evidence type="ECO:0000313" key="1">
    <source>
        <dbReference type="EMBL" id="MCB7389111.1"/>
    </source>
</evidence>
<gene>
    <name evidence="1" type="ORF">LIZ65_17650</name>
</gene>
<accession>A0ABS8DL53</accession>
<protein>
    <recommendedName>
        <fullName evidence="3">DUF2383 domain-containing protein</fullName>
    </recommendedName>
</protein>
<name>A0ABS8DL53_9FIRM</name>
<proteinExistence type="predicted"/>
<reference evidence="1 2" key="1">
    <citation type="submission" date="2021-10" db="EMBL/GenBank/DDBJ databases">
        <title>Collection of gut derived symbiotic bacterial strains cultured from healthy donors.</title>
        <authorList>
            <person name="Lin H."/>
            <person name="Littmann E."/>
            <person name="Kohout C."/>
            <person name="Pamer E.G."/>
        </authorList>
    </citation>
    <scope>NUCLEOTIDE SEQUENCE [LARGE SCALE GENOMIC DNA]</scope>
    <source>
        <strain evidence="1 2">DFI.1.165</strain>
    </source>
</reference>
<dbReference type="Gene3D" id="1.20.1260.10">
    <property type="match status" value="1"/>
</dbReference>
<dbReference type="EMBL" id="JAJCIS010000018">
    <property type="protein sequence ID" value="MCB7389111.1"/>
    <property type="molecule type" value="Genomic_DNA"/>
</dbReference>
<dbReference type="InterPro" id="IPR012347">
    <property type="entry name" value="Ferritin-like"/>
</dbReference>
<dbReference type="Proteomes" id="UP001299546">
    <property type="component" value="Unassembled WGS sequence"/>
</dbReference>
<keyword evidence="2" id="KW-1185">Reference proteome</keyword>
<comment type="caution">
    <text evidence="1">The sequence shown here is derived from an EMBL/GenBank/DDBJ whole genome shotgun (WGS) entry which is preliminary data.</text>
</comment>
<evidence type="ECO:0008006" key="3">
    <source>
        <dbReference type="Google" id="ProtNLM"/>
    </source>
</evidence>
<sequence length="143" mass="16131">MDEQSRKLLQECSSGCKMGIDSMEQAREFVTEEKLGKVMDEYLEKNRKLDMEIGELLEDAGCDEKEPGAAASAFSWLTTEVKLRLKDDSSQIAKVMTDGSNMGIQSLCKYVNQYEGASHQSMSLAKKLVKTEKDFVKELEQFL</sequence>
<evidence type="ECO:0000313" key="2">
    <source>
        <dbReference type="Proteomes" id="UP001299546"/>
    </source>
</evidence>
<dbReference type="RefSeq" id="WP_066737975.1">
    <property type="nucleotide sequence ID" value="NZ_JAJCIQ010000018.1"/>
</dbReference>
<organism evidence="1 2">
    <name type="scientific">Bariatricus massiliensis</name>
    <dbReference type="NCBI Taxonomy" id="1745713"/>
    <lineage>
        <taxon>Bacteria</taxon>
        <taxon>Bacillati</taxon>
        <taxon>Bacillota</taxon>
        <taxon>Clostridia</taxon>
        <taxon>Lachnospirales</taxon>
        <taxon>Lachnospiraceae</taxon>
        <taxon>Bariatricus</taxon>
    </lineage>
</organism>